<dbReference type="PROSITE" id="PS50043">
    <property type="entry name" value="HTH_LUXR_2"/>
    <property type="match status" value="1"/>
</dbReference>
<evidence type="ECO:0000256" key="1">
    <source>
        <dbReference type="ARBA" id="ARBA00022553"/>
    </source>
</evidence>
<reference evidence="8 9" key="1">
    <citation type="submission" date="2018-09" db="EMBL/GenBank/DDBJ databases">
        <title>Genome sequencing of Nocardioides immobilis CCTCC AB 2017083 for comparison to Nocardioides silvaticus.</title>
        <authorList>
            <person name="Li C."/>
            <person name="Wang G."/>
        </authorList>
    </citation>
    <scope>NUCLEOTIDE SEQUENCE [LARGE SCALE GENOMIC DNA]</scope>
    <source>
        <strain evidence="8 9">CCTCC AB 2017083</strain>
    </source>
</reference>
<dbReference type="SMART" id="SM00448">
    <property type="entry name" value="REC"/>
    <property type="match status" value="1"/>
</dbReference>
<dbReference type="InterPro" id="IPR058245">
    <property type="entry name" value="NreC/VraR/RcsB-like_REC"/>
</dbReference>
<dbReference type="InterPro" id="IPR000792">
    <property type="entry name" value="Tscrpt_reg_LuxR_C"/>
</dbReference>
<dbReference type="GO" id="GO:0000160">
    <property type="term" value="P:phosphorelay signal transduction system"/>
    <property type="evidence" value="ECO:0007669"/>
    <property type="project" value="InterPro"/>
</dbReference>
<dbReference type="RefSeq" id="WP_118925057.1">
    <property type="nucleotide sequence ID" value="NZ_QXGH01000013.1"/>
</dbReference>
<dbReference type="InterPro" id="IPR039420">
    <property type="entry name" value="WalR-like"/>
</dbReference>
<keyword evidence="3 8" id="KW-0238">DNA-binding</keyword>
<feature type="domain" description="HTH luxR-type" evidence="6">
    <location>
        <begin position="146"/>
        <end position="211"/>
    </location>
</feature>
<evidence type="ECO:0000259" key="6">
    <source>
        <dbReference type="PROSITE" id="PS50043"/>
    </source>
</evidence>
<dbReference type="InterPro" id="IPR016032">
    <property type="entry name" value="Sig_transdc_resp-reg_C-effctor"/>
</dbReference>
<sequence length="219" mass="23115">MIRVVIADDERLIRSGLRLILTAEPDIDVVAEAADGVEAVEVVRREKPDVVLMDLRMPRIDGTEATRRLMTVLEPPPAVLVVTTFHADLEVQSALAAGATGYLLKDAPEARILAAVRGAAQGATVLDPAVSRSLIASAVPPEASAPPADLDTLTARELEVLRLVAQGRSNRAIASALFLGEATVKTHVARVLTKLGVETRGEAIVAAYECGLVKPRPPG</sequence>
<name>A0A417Y4D3_9ACTN</name>
<dbReference type="SUPFAM" id="SSF52172">
    <property type="entry name" value="CheY-like"/>
    <property type="match status" value="1"/>
</dbReference>
<dbReference type="EMBL" id="QXGH01000013">
    <property type="protein sequence ID" value="RHW27436.1"/>
    <property type="molecule type" value="Genomic_DNA"/>
</dbReference>
<accession>A0A417Y4D3</accession>
<dbReference type="Pfam" id="PF00196">
    <property type="entry name" value="GerE"/>
    <property type="match status" value="1"/>
</dbReference>
<comment type="caution">
    <text evidence="8">The sequence shown here is derived from an EMBL/GenBank/DDBJ whole genome shotgun (WGS) entry which is preliminary data.</text>
</comment>
<evidence type="ECO:0000313" key="9">
    <source>
        <dbReference type="Proteomes" id="UP000283644"/>
    </source>
</evidence>
<organism evidence="8 9">
    <name type="scientific">Nocardioides immobilis</name>
    <dbReference type="NCBI Taxonomy" id="2049295"/>
    <lineage>
        <taxon>Bacteria</taxon>
        <taxon>Bacillati</taxon>
        <taxon>Actinomycetota</taxon>
        <taxon>Actinomycetes</taxon>
        <taxon>Propionibacteriales</taxon>
        <taxon>Nocardioidaceae</taxon>
        <taxon>Nocardioides</taxon>
    </lineage>
</organism>
<dbReference type="InterPro" id="IPR011006">
    <property type="entry name" value="CheY-like_superfamily"/>
</dbReference>
<dbReference type="GO" id="GO:0006355">
    <property type="term" value="P:regulation of DNA-templated transcription"/>
    <property type="evidence" value="ECO:0007669"/>
    <property type="project" value="InterPro"/>
</dbReference>
<proteinExistence type="predicted"/>
<dbReference type="AlphaFoldDB" id="A0A417Y4D3"/>
<evidence type="ECO:0000256" key="4">
    <source>
        <dbReference type="ARBA" id="ARBA00023163"/>
    </source>
</evidence>
<dbReference type="InterPro" id="IPR001789">
    <property type="entry name" value="Sig_transdc_resp-reg_receiver"/>
</dbReference>
<dbReference type="Proteomes" id="UP000283644">
    <property type="component" value="Unassembled WGS sequence"/>
</dbReference>
<evidence type="ECO:0000256" key="2">
    <source>
        <dbReference type="ARBA" id="ARBA00023015"/>
    </source>
</evidence>
<evidence type="ECO:0000259" key="7">
    <source>
        <dbReference type="PROSITE" id="PS50110"/>
    </source>
</evidence>
<dbReference type="CDD" id="cd06170">
    <property type="entry name" value="LuxR_C_like"/>
    <property type="match status" value="1"/>
</dbReference>
<feature type="modified residue" description="4-aspartylphosphate" evidence="5">
    <location>
        <position position="54"/>
    </location>
</feature>
<dbReference type="OrthoDB" id="9808843at2"/>
<evidence type="ECO:0000256" key="3">
    <source>
        <dbReference type="ARBA" id="ARBA00023125"/>
    </source>
</evidence>
<dbReference type="PRINTS" id="PR00038">
    <property type="entry name" value="HTHLUXR"/>
</dbReference>
<keyword evidence="4" id="KW-0804">Transcription</keyword>
<dbReference type="PROSITE" id="PS50110">
    <property type="entry name" value="RESPONSE_REGULATORY"/>
    <property type="match status" value="1"/>
</dbReference>
<protein>
    <submittedName>
        <fullName evidence="8">DNA-binding response regulator</fullName>
    </submittedName>
</protein>
<gene>
    <name evidence="8" type="ORF">D0Z08_09830</name>
</gene>
<evidence type="ECO:0000256" key="5">
    <source>
        <dbReference type="PROSITE-ProRule" id="PRU00169"/>
    </source>
</evidence>
<keyword evidence="2" id="KW-0805">Transcription regulation</keyword>
<dbReference type="SMART" id="SM00421">
    <property type="entry name" value="HTH_LUXR"/>
    <property type="match status" value="1"/>
</dbReference>
<evidence type="ECO:0000313" key="8">
    <source>
        <dbReference type="EMBL" id="RHW27436.1"/>
    </source>
</evidence>
<keyword evidence="9" id="KW-1185">Reference proteome</keyword>
<dbReference type="PROSITE" id="PS00622">
    <property type="entry name" value="HTH_LUXR_1"/>
    <property type="match status" value="1"/>
</dbReference>
<dbReference type="GO" id="GO:0003677">
    <property type="term" value="F:DNA binding"/>
    <property type="evidence" value="ECO:0007669"/>
    <property type="project" value="UniProtKB-KW"/>
</dbReference>
<dbReference type="Pfam" id="PF00072">
    <property type="entry name" value="Response_reg"/>
    <property type="match status" value="1"/>
</dbReference>
<dbReference type="CDD" id="cd17535">
    <property type="entry name" value="REC_NarL-like"/>
    <property type="match status" value="1"/>
</dbReference>
<dbReference type="PANTHER" id="PTHR43214:SF24">
    <property type="entry name" value="TRANSCRIPTIONAL REGULATORY PROTEIN NARL-RELATED"/>
    <property type="match status" value="1"/>
</dbReference>
<keyword evidence="1 5" id="KW-0597">Phosphoprotein</keyword>
<feature type="domain" description="Response regulatory" evidence="7">
    <location>
        <begin position="3"/>
        <end position="120"/>
    </location>
</feature>
<dbReference type="SUPFAM" id="SSF46894">
    <property type="entry name" value="C-terminal effector domain of the bipartite response regulators"/>
    <property type="match status" value="1"/>
</dbReference>
<dbReference type="Gene3D" id="3.40.50.2300">
    <property type="match status" value="1"/>
</dbReference>
<dbReference type="PANTHER" id="PTHR43214">
    <property type="entry name" value="TWO-COMPONENT RESPONSE REGULATOR"/>
    <property type="match status" value="1"/>
</dbReference>